<gene>
    <name evidence="3" type="ORF">PG991_001142</name>
</gene>
<organism evidence="3 4">
    <name type="scientific">Apiospora marii</name>
    <dbReference type="NCBI Taxonomy" id="335849"/>
    <lineage>
        <taxon>Eukaryota</taxon>
        <taxon>Fungi</taxon>
        <taxon>Dikarya</taxon>
        <taxon>Ascomycota</taxon>
        <taxon>Pezizomycotina</taxon>
        <taxon>Sordariomycetes</taxon>
        <taxon>Xylariomycetidae</taxon>
        <taxon>Amphisphaeriales</taxon>
        <taxon>Apiosporaceae</taxon>
        <taxon>Apiospora</taxon>
    </lineage>
</organism>
<dbReference type="EMBL" id="JAQQWI010000002">
    <property type="protein sequence ID" value="KAK8037796.1"/>
    <property type="molecule type" value="Genomic_DNA"/>
</dbReference>
<evidence type="ECO:0000313" key="4">
    <source>
        <dbReference type="Proteomes" id="UP001396898"/>
    </source>
</evidence>
<sequence>MQIFEVLTSLGFLFGLFGLASANASPQVDAARYLNGADDHDDTHHWAPTITAAPAVSTTPPEILARASLKPVTVNPDLKYERIANTIPQAVCDTDNNNYENLTGHRGDGDGLVYDCQTLSGWLRDDANYGRFVVNGWNWDQTGERYLDLLWTDHCAFGAFRTDFQQEDLTIGGHDVADLIDVSVRHFSSPSLDPPVVEADGFLYCVIDIPVGWGLYNKFADEQGQWDVD</sequence>
<protein>
    <recommendedName>
        <fullName evidence="2">Ecp2 effector protein-like domain-containing protein</fullName>
    </recommendedName>
</protein>
<name>A0ABR1SU08_9PEZI</name>
<keyword evidence="1" id="KW-0732">Signal</keyword>
<accession>A0ABR1SU08</accession>
<evidence type="ECO:0000259" key="2">
    <source>
        <dbReference type="Pfam" id="PF14856"/>
    </source>
</evidence>
<feature type="chain" id="PRO_5046581913" description="Ecp2 effector protein-like domain-containing protein" evidence="1">
    <location>
        <begin position="25"/>
        <end position="229"/>
    </location>
</feature>
<comment type="caution">
    <text evidence="3">The sequence shown here is derived from an EMBL/GenBank/DDBJ whole genome shotgun (WGS) entry which is preliminary data.</text>
</comment>
<evidence type="ECO:0000256" key="1">
    <source>
        <dbReference type="SAM" id="SignalP"/>
    </source>
</evidence>
<proteinExistence type="predicted"/>
<dbReference type="Proteomes" id="UP001396898">
    <property type="component" value="Unassembled WGS sequence"/>
</dbReference>
<dbReference type="Pfam" id="PF14856">
    <property type="entry name" value="Hce2"/>
    <property type="match status" value="1"/>
</dbReference>
<keyword evidence="4" id="KW-1185">Reference proteome</keyword>
<evidence type="ECO:0000313" key="3">
    <source>
        <dbReference type="EMBL" id="KAK8037796.1"/>
    </source>
</evidence>
<reference evidence="3 4" key="1">
    <citation type="submission" date="2023-01" db="EMBL/GenBank/DDBJ databases">
        <title>Analysis of 21 Apiospora genomes using comparative genomics revels a genus with tremendous synthesis potential of carbohydrate active enzymes and secondary metabolites.</title>
        <authorList>
            <person name="Sorensen T."/>
        </authorList>
    </citation>
    <scope>NUCLEOTIDE SEQUENCE [LARGE SCALE GENOMIC DNA]</scope>
    <source>
        <strain evidence="3 4">CBS 20057</strain>
    </source>
</reference>
<feature type="signal peptide" evidence="1">
    <location>
        <begin position="1"/>
        <end position="24"/>
    </location>
</feature>
<feature type="domain" description="Ecp2 effector protein-like" evidence="2">
    <location>
        <begin position="108"/>
        <end position="205"/>
    </location>
</feature>
<dbReference type="InterPro" id="IPR029226">
    <property type="entry name" value="Ecp2-like"/>
</dbReference>